<dbReference type="Pfam" id="PF01628">
    <property type="entry name" value="HrcA"/>
    <property type="match status" value="1"/>
</dbReference>
<dbReference type="PANTHER" id="PTHR34824">
    <property type="entry name" value="HEAT-INDUCIBLE TRANSCRIPTION REPRESSOR HRCA"/>
    <property type="match status" value="1"/>
</dbReference>
<evidence type="ECO:0000259" key="7">
    <source>
        <dbReference type="Pfam" id="PF03444"/>
    </source>
</evidence>
<evidence type="ECO:0000256" key="2">
    <source>
        <dbReference type="ARBA" id="ARBA00023015"/>
    </source>
</evidence>
<keyword evidence="4 5" id="KW-0804">Transcription</keyword>
<organism evidence="8 9">
    <name type="scientific">Candidatus Yanofskybacteria bacterium RIFCSPHIGHO2_01_FULL_41_53</name>
    <dbReference type="NCBI Taxonomy" id="1802663"/>
    <lineage>
        <taxon>Bacteria</taxon>
        <taxon>Candidatus Yanofskyibacteriota</taxon>
    </lineage>
</organism>
<dbReference type="PIRSF" id="PIRSF005485">
    <property type="entry name" value="HrcA"/>
    <property type="match status" value="1"/>
</dbReference>
<dbReference type="GO" id="GO:0003677">
    <property type="term" value="F:DNA binding"/>
    <property type="evidence" value="ECO:0007669"/>
    <property type="project" value="InterPro"/>
</dbReference>
<dbReference type="AlphaFoldDB" id="A0A1F8EJL4"/>
<dbReference type="InterPro" id="IPR036390">
    <property type="entry name" value="WH_DNA-bd_sf"/>
</dbReference>
<proteinExistence type="inferred from homology"/>
<dbReference type="InterPro" id="IPR029016">
    <property type="entry name" value="GAF-like_dom_sf"/>
</dbReference>
<dbReference type="SUPFAM" id="SSF55781">
    <property type="entry name" value="GAF domain-like"/>
    <property type="match status" value="1"/>
</dbReference>
<dbReference type="InterPro" id="IPR036388">
    <property type="entry name" value="WH-like_DNA-bd_sf"/>
</dbReference>
<dbReference type="Proteomes" id="UP000177117">
    <property type="component" value="Unassembled WGS sequence"/>
</dbReference>
<keyword evidence="1 5" id="KW-0678">Repressor</keyword>
<keyword evidence="3 5" id="KW-0346">Stress response</keyword>
<dbReference type="InterPro" id="IPR005104">
    <property type="entry name" value="WHTH_HrcA_DNA-bd"/>
</dbReference>
<comment type="caution">
    <text evidence="8">The sequence shown here is derived from an EMBL/GenBank/DDBJ whole genome shotgun (WGS) entry which is preliminary data.</text>
</comment>
<feature type="domain" description="Heat-inducible transcription repressor HrcA C-terminal" evidence="6">
    <location>
        <begin position="100"/>
        <end position="269"/>
    </location>
</feature>
<dbReference type="GO" id="GO:0045892">
    <property type="term" value="P:negative regulation of DNA-templated transcription"/>
    <property type="evidence" value="ECO:0007669"/>
    <property type="project" value="UniProtKB-UniRule"/>
</dbReference>
<dbReference type="InterPro" id="IPR021153">
    <property type="entry name" value="HrcA_C"/>
</dbReference>
<dbReference type="HAMAP" id="MF_00081">
    <property type="entry name" value="HrcA"/>
    <property type="match status" value="1"/>
</dbReference>
<dbReference type="Gene3D" id="3.30.450.40">
    <property type="match status" value="1"/>
</dbReference>
<protein>
    <recommendedName>
        <fullName evidence="5">Heat-inducible transcription repressor HrcA</fullName>
    </recommendedName>
</protein>
<evidence type="ECO:0000256" key="3">
    <source>
        <dbReference type="ARBA" id="ARBA00023016"/>
    </source>
</evidence>
<evidence type="ECO:0000313" key="8">
    <source>
        <dbReference type="EMBL" id="OGN00259.1"/>
    </source>
</evidence>
<dbReference type="InterPro" id="IPR002571">
    <property type="entry name" value="HrcA"/>
</dbReference>
<feature type="domain" description="Winged helix-turn-helix transcription repressor HrcA DNA-binding" evidence="7">
    <location>
        <begin position="3"/>
        <end position="73"/>
    </location>
</feature>
<comment type="similarity">
    <text evidence="5">Belongs to the HrcA family.</text>
</comment>
<name>A0A1F8EJL4_9BACT</name>
<evidence type="ECO:0000313" key="9">
    <source>
        <dbReference type="Proteomes" id="UP000177117"/>
    </source>
</evidence>
<evidence type="ECO:0000256" key="5">
    <source>
        <dbReference type="HAMAP-Rule" id="MF_00081"/>
    </source>
</evidence>
<dbReference type="PANTHER" id="PTHR34824:SF1">
    <property type="entry name" value="HEAT-INDUCIBLE TRANSCRIPTION REPRESSOR HRCA"/>
    <property type="match status" value="1"/>
</dbReference>
<reference evidence="8 9" key="1">
    <citation type="journal article" date="2016" name="Nat. Commun.">
        <title>Thousands of microbial genomes shed light on interconnected biogeochemical processes in an aquifer system.</title>
        <authorList>
            <person name="Anantharaman K."/>
            <person name="Brown C.T."/>
            <person name="Hug L.A."/>
            <person name="Sharon I."/>
            <person name="Castelle C.J."/>
            <person name="Probst A.J."/>
            <person name="Thomas B.C."/>
            <person name="Singh A."/>
            <person name="Wilkins M.J."/>
            <person name="Karaoz U."/>
            <person name="Brodie E.L."/>
            <person name="Williams K.H."/>
            <person name="Hubbard S.S."/>
            <person name="Banfield J.F."/>
        </authorList>
    </citation>
    <scope>NUCLEOTIDE SEQUENCE [LARGE SCALE GENOMIC DNA]</scope>
</reference>
<evidence type="ECO:0000259" key="6">
    <source>
        <dbReference type="Pfam" id="PF01628"/>
    </source>
</evidence>
<dbReference type="SUPFAM" id="SSF46785">
    <property type="entry name" value="Winged helix' DNA-binding domain"/>
    <property type="match status" value="1"/>
</dbReference>
<comment type="function">
    <text evidence="5">Negative regulator of class I heat shock genes (grpE-dnaK-dnaJ and groELS operons). Prevents heat-shock induction of these operons.</text>
</comment>
<keyword evidence="2 5" id="KW-0805">Transcription regulation</keyword>
<evidence type="ECO:0000256" key="1">
    <source>
        <dbReference type="ARBA" id="ARBA00022491"/>
    </source>
</evidence>
<dbReference type="EMBL" id="MGJD01000024">
    <property type="protein sequence ID" value="OGN00259.1"/>
    <property type="molecule type" value="Genomic_DNA"/>
</dbReference>
<evidence type="ECO:0000256" key="4">
    <source>
        <dbReference type="ARBA" id="ARBA00023163"/>
    </source>
</evidence>
<gene>
    <name evidence="5" type="primary">hrcA</name>
    <name evidence="8" type="ORF">A2650_04470</name>
</gene>
<sequence length="286" mass="32339">MFLTQRQEKLLNILIDRYIKTAEPVSSKALVISRFFDLSSATIRNEMNDLEQMGYLAQLHTSGGRVPTDRAYRFYVDNLIGSDDFNINSSWQKKVDSVLASISNDPRDINKTVAQLLSDLSENIVITGISEQDDFYKTGLAGLFELPEFREINKVFRLTSFFDEFDRVFDQIETEFFGPQDTSPVRSLTRAIGASPEDLQGEGSHRGTSVGIASGEATSNGINIFIGHENRHPSIRDETVMTVRYNLPRHLTGSLTLIGPTRMDYRKNIGLVRYTTDKINNLTRKI</sequence>
<dbReference type="Pfam" id="PF03444">
    <property type="entry name" value="WHD_HrcA"/>
    <property type="match status" value="1"/>
</dbReference>
<accession>A0A1F8EJL4</accession>
<dbReference type="Gene3D" id="1.10.10.10">
    <property type="entry name" value="Winged helix-like DNA-binding domain superfamily/Winged helix DNA-binding domain"/>
    <property type="match status" value="1"/>
</dbReference>